<evidence type="ECO:0008006" key="3">
    <source>
        <dbReference type="Google" id="ProtNLM"/>
    </source>
</evidence>
<name>A0A3E1NWG2_9BACT</name>
<dbReference type="EMBL" id="QTJV01000010">
    <property type="protein sequence ID" value="RFM32262.1"/>
    <property type="molecule type" value="Genomic_DNA"/>
</dbReference>
<evidence type="ECO:0000313" key="1">
    <source>
        <dbReference type="EMBL" id="RFM32262.1"/>
    </source>
</evidence>
<dbReference type="Proteomes" id="UP000261174">
    <property type="component" value="Unassembled WGS sequence"/>
</dbReference>
<comment type="caution">
    <text evidence="1">The sequence shown here is derived from an EMBL/GenBank/DDBJ whole genome shotgun (WGS) entry which is preliminary data.</text>
</comment>
<reference evidence="1 2" key="1">
    <citation type="submission" date="2018-08" db="EMBL/GenBank/DDBJ databases">
        <title>Chitinophaga sp. K20C18050901, a novel bacterium isolated from forest soil.</title>
        <authorList>
            <person name="Wang C."/>
        </authorList>
    </citation>
    <scope>NUCLEOTIDE SEQUENCE [LARGE SCALE GENOMIC DNA]</scope>
    <source>
        <strain evidence="1 2">K20C18050901</strain>
    </source>
</reference>
<keyword evidence="2" id="KW-1185">Reference proteome</keyword>
<accession>A0A3E1NWG2</accession>
<sequence length="345" mass="38654">MFTLKCEIKIGSYTFYSVQEVKIKRSLHSFVDTAFITIPASAAIRYTGKLPTKSVFSSADQFAEGNKVEIWLGYDDDRQLEFEGFVKRINAASPCVIECEGYSWQLQQKGVLDSNKTIELKKLLTKITEGTDIILSDEIPDLNLNQAYFTGKTGTDILDWLKKDLYMNVYFEGKLLYAGFDHMQSPKAGVYARGRKATDPLSYRTIENNASYKIGDTVIKDDELKFRKASDAQVLVKAIYIDKKNQPHTAEAGDANGAETTLHISHFEDRKALQKAAENKLSTLKYDGYEGKLIAFLQPFAFPGCKAKISDDKFTARNGTYRIESTEVTFGASGGRRIAEIGIKI</sequence>
<protein>
    <recommendedName>
        <fullName evidence="3">Late control protein</fullName>
    </recommendedName>
</protein>
<dbReference type="AlphaFoldDB" id="A0A3E1NWG2"/>
<organism evidence="1 2">
    <name type="scientific">Chitinophaga silvisoli</name>
    <dbReference type="NCBI Taxonomy" id="2291814"/>
    <lineage>
        <taxon>Bacteria</taxon>
        <taxon>Pseudomonadati</taxon>
        <taxon>Bacteroidota</taxon>
        <taxon>Chitinophagia</taxon>
        <taxon>Chitinophagales</taxon>
        <taxon>Chitinophagaceae</taxon>
        <taxon>Chitinophaga</taxon>
    </lineage>
</organism>
<dbReference type="RefSeq" id="WP_116856348.1">
    <property type="nucleotide sequence ID" value="NZ_QTJV01000010.1"/>
</dbReference>
<proteinExistence type="predicted"/>
<evidence type="ECO:0000313" key="2">
    <source>
        <dbReference type="Proteomes" id="UP000261174"/>
    </source>
</evidence>
<gene>
    <name evidence="1" type="ORF">DXN04_26165</name>
</gene>
<dbReference type="OrthoDB" id="1065075at2"/>